<dbReference type="SMART" id="SM00486">
    <property type="entry name" value="POLBc"/>
    <property type="match status" value="1"/>
</dbReference>
<evidence type="ECO:0000259" key="8">
    <source>
        <dbReference type="Pfam" id="PF03104"/>
    </source>
</evidence>
<dbReference type="InterPro" id="IPR023211">
    <property type="entry name" value="DNA_pol_palm_dom_sf"/>
</dbReference>
<dbReference type="GO" id="GO:0005658">
    <property type="term" value="C:alpha DNA polymerase:primase complex"/>
    <property type="evidence" value="ECO:0007669"/>
    <property type="project" value="TreeGrafter"/>
</dbReference>
<keyword evidence="5" id="KW-0239">DNA-directed DNA polymerase</keyword>
<dbReference type="AlphaFoldDB" id="A0AA36FSH3"/>
<feature type="non-terminal residue" evidence="9">
    <location>
        <position position="458"/>
    </location>
</feature>
<evidence type="ECO:0000256" key="4">
    <source>
        <dbReference type="ARBA" id="ARBA00022695"/>
    </source>
</evidence>
<dbReference type="Gene3D" id="3.90.1600.10">
    <property type="entry name" value="Palm domain of DNA polymerase"/>
    <property type="match status" value="1"/>
</dbReference>
<proteinExistence type="inferred from homology"/>
<dbReference type="InterPro" id="IPR006134">
    <property type="entry name" value="DNA-dir_DNA_pol_B_multi_dom"/>
</dbReference>
<evidence type="ECO:0000256" key="2">
    <source>
        <dbReference type="ARBA" id="ARBA00012417"/>
    </source>
</evidence>
<keyword evidence="3" id="KW-0808">Transferase</keyword>
<dbReference type="GO" id="GO:0000166">
    <property type="term" value="F:nucleotide binding"/>
    <property type="evidence" value="ECO:0007669"/>
    <property type="project" value="InterPro"/>
</dbReference>
<evidence type="ECO:0000256" key="3">
    <source>
        <dbReference type="ARBA" id="ARBA00022679"/>
    </source>
</evidence>
<reference evidence="9" key="1">
    <citation type="submission" date="2023-06" db="EMBL/GenBank/DDBJ databases">
        <authorList>
            <person name="Delattre M."/>
        </authorList>
    </citation>
    <scope>NUCLEOTIDE SEQUENCE</scope>
    <source>
        <strain evidence="9">AF72</strain>
    </source>
</reference>
<dbReference type="EMBL" id="CATQJA010001031">
    <property type="protein sequence ID" value="CAJ0565387.1"/>
    <property type="molecule type" value="Genomic_DNA"/>
</dbReference>
<dbReference type="SUPFAM" id="SSF56672">
    <property type="entry name" value="DNA/RNA polymerases"/>
    <property type="match status" value="1"/>
</dbReference>
<dbReference type="Proteomes" id="UP001177023">
    <property type="component" value="Unassembled WGS sequence"/>
</dbReference>
<dbReference type="PRINTS" id="PR00106">
    <property type="entry name" value="DNAPOLB"/>
</dbReference>
<protein>
    <recommendedName>
        <fullName evidence="2">DNA-directed DNA polymerase</fullName>
        <ecNumber evidence="2">2.7.7.7</ecNumber>
    </recommendedName>
</protein>
<keyword evidence="10" id="KW-1185">Reference proteome</keyword>
<feature type="region of interest" description="Disordered" evidence="6">
    <location>
        <begin position="285"/>
        <end position="335"/>
    </location>
</feature>
<organism evidence="9 10">
    <name type="scientific">Mesorhabditis spiculigera</name>
    <dbReference type="NCBI Taxonomy" id="96644"/>
    <lineage>
        <taxon>Eukaryota</taxon>
        <taxon>Metazoa</taxon>
        <taxon>Ecdysozoa</taxon>
        <taxon>Nematoda</taxon>
        <taxon>Chromadorea</taxon>
        <taxon>Rhabditida</taxon>
        <taxon>Rhabditina</taxon>
        <taxon>Rhabditomorpha</taxon>
        <taxon>Rhabditoidea</taxon>
        <taxon>Rhabditidae</taxon>
        <taxon>Mesorhabditinae</taxon>
        <taxon>Mesorhabditis</taxon>
    </lineage>
</organism>
<dbReference type="NCBIfam" id="TIGR00592">
    <property type="entry name" value="pol2"/>
    <property type="match status" value="1"/>
</dbReference>
<dbReference type="GO" id="GO:0006273">
    <property type="term" value="P:lagging strand elongation"/>
    <property type="evidence" value="ECO:0007669"/>
    <property type="project" value="TreeGrafter"/>
</dbReference>
<feature type="domain" description="DNA-directed DNA polymerase family B multifunctional" evidence="7">
    <location>
        <begin position="255"/>
        <end position="442"/>
    </location>
</feature>
<feature type="domain" description="DNA-directed DNA polymerase family B exonuclease" evidence="8">
    <location>
        <begin position="2"/>
        <end position="89"/>
    </location>
</feature>
<dbReference type="Gene3D" id="1.10.287.690">
    <property type="entry name" value="Helix hairpin bin"/>
    <property type="match status" value="1"/>
</dbReference>
<dbReference type="InterPro" id="IPR043502">
    <property type="entry name" value="DNA/RNA_pol_sf"/>
</dbReference>
<dbReference type="PANTHER" id="PTHR45861">
    <property type="entry name" value="DNA POLYMERASE ALPHA CATALYTIC SUBUNIT"/>
    <property type="match status" value="1"/>
</dbReference>
<accession>A0AA36FSH3</accession>
<dbReference type="InterPro" id="IPR012337">
    <property type="entry name" value="RNaseH-like_sf"/>
</dbReference>
<dbReference type="GO" id="GO:0003697">
    <property type="term" value="F:single-stranded DNA binding"/>
    <property type="evidence" value="ECO:0007669"/>
    <property type="project" value="TreeGrafter"/>
</dbReference>
<dbReference type="GO" id="GO:0003887">
    <property type="term" value="F:DNA-directed DNA polymerase activity"/>
    <property type="evidence" value="ECO:0007669"/>
    <property type="project" value="UniProtKB-KW"/>
</dbReference>
<dbReference type="GO" id="GO:0003688">
    <property type="term" value="F:DNA replication origin binding"/>
    <property type="evidence" value="ECO:0007669"/>
    <property type="project" value="TreeGrafter"/>
</dbReference>
<dbReference type="GO" id="GO:1902975">
    <property type="term" value="P:mitotic DNA replication initiation"/>
    <property type="evidence" value="ECO:0007669"/>
    <property type="project" value="TreeGrafter"/>
</dbReference>
<dbReference type="Gene3D" id="3.30.420.10">
    <property type="entry name" value="Ribonuclease H-like superfamily/Ribonuclease H"/>
    <property type="match status" value="1"/>
</dbReference>
<dbReference type="SUPFAM" id="SSF53098">
    <property type="entry name" value="Ribonuclease H-like"/>
    <property type="match status" value="1"/>
</dbReference>
<evidence type="ECO:0000313" key="10">
    <source>
        <dbReference type="Proteomes" id="UP001177023"/>
    </source>
</evidence>
<name>A0AA36FSH3_9BILA</name>
<dbReference type="InterPro" id="IPR036397">
    <property type="entry name" value="RNaseH_sf"/>
</dbReference>
<evidence type="ECO:0000256" key="6">
    <source>
        <dbReference type="SAM" id="MobiDB-lite"/>
    </source>
</evidence>
<dbReference type="Pfam" id="PF03104">
    <property type="entry name" value="DNA_pol_B_exo1"/>
    <property type="match status" value="1"/>
</dbReference>
<dbReference type="GO" id="GO:0006272">
    <property type="term" value="P:leading strand elongation"/>
    <property type="evidence" value="ECO:0007669"/>
    <property type="project" value="TreeGrafter"/>
</dbReference>
<keyword evidence="4" id="KW-0548">Nucleotidyltransferase</keyword>
<gene>
    <name evidence="9" type="ORF">MSPICULIGERA_LOCUS4029</name>
</gene>
<dbReference type="EC" id="2.7.7.7" evidence="2"/>
<dbReference type="GO" id="GO:0003682">
    <property type="term" value="F:chromatin binding"/>
    <property type="evidence" value="ECO:0007669"/>
    <property type="project" value="TreeGrafter"/>
</dbReference>
<dbReference type="InterPro" id="IPR006172">
    <property type="entry name" value="DNA-dir_DNA_pol_B"/>
</dbReference>
<comment type="similarity">
    <text evidence="1">Belongs to the DNA polymerase type-B family.</text>
</comment>
<dbReference type="PANTHER" id="PTHR45861:SF1">
    <property type="entry name" value="DNA POLYMERASE ALPHA CATALYTIC SUBUNIT"/>
    <property type="match status" value="1"/>
</dbReference>
<sequence length="458" mass="51175">MERLLVETGMKGPGWIDVSQYVPSDARVSHCKYEFTVDMTRMKDIAYVSDSVQAPTPPLRMMAVNVLTALNKKRENEICMISLLVNNKAPVDGLTAEPTKCAGDDQAPRPDLIVGHDASATINRLMARLAKHDIKTWPFMGRLKRSIPLKQIAHTKAAQSEMTVGRLVLDTKTSSMELVRCRSYELTELVEGLLNARIAALPDPGDIPAYYATSTQLLKLIKNSWNESRWTVKLAAHVNALPLAFQITNVVGGVTSRTLMGGRAERNEFHLLHAFHRNDMISPDKAQSQFKHKDTQSTQQSATQKHVKKDDEGDEEEDGPGAAHPAEADHKKKTQYSGGLVLEPKRGLYDTMILCLDFNSLYPSIIQEYNICFSTVNYTQKDSDDLPEPPNQTLAEGILPESFEASSNADDAEKKQLDIRQMALKLTANSMYGCLGFQMSRFTRNPSPHLSRRRGERF</sequence>
<dbReference type="InterPro" id="IPR006133">
    <property type="entry name" value="DNA-dir_DNA_pol_B_exonuc"/>
</dbReference>
<evidence type="ECO:0000256" key="1">
    <source>
        <dbReference type="ARBA" id="ARBA00005755"/>
    </source>
</evidence>
<evidence type="ECO:0000256" key="5">
    <source>
        <dbReference type="ARBA" id="ARBA00022932"/>
    </source>
</evidence>
<dbReference type="Pfam" id="PF00136">
    <property type="entry name" value="DNA_pol_B"/>
    <property type="match status" value="1"/>
</dbReference>
<comment type="caution">
    <text evidence="9">The sequence shown here is derived from an EMBL/GenBank/DDBJ whole genome shotgun (WGS) entry which is preliminary data.</text>
</comment>
<evidence type="ECO:0000313" key="9">
    <source>
        <dbReference type="EMBL" id="CAJ0565387.1"/>
    </source>
</evidence>
<evidence type="ECO:0000259" key="7">
    <source>
        <dbReference type="Pfam" id="PF00136"/>
    </source>
</evidence>